<proteinExistence type="inferred from homology"/>
<feature type="region of interest" description="Disordered" evidence="13">
    <location>
        <begin position="1"/>
        <end position="53"/>
    </location>
</feature>
<dbReference type="GO" id="GO:0007288">
    <property type="term" value="P:sperm axoneme assembly"/>
    <property type="evidence" value="ECO:0000318"/>
    <property type="project" value="GO_Central"/>
</dbReference>
<dbReference type="GO" id="GO:0005516">
    <property type="term" value="F:calmodulin binding"/>
    <property type="evidence" value="ECO:0007669"/>
    <property type="project" value="Ensembl"/>
</dbReference>
<keyword evidence="6" id="KW-0969">Cilium</keyword>
<reference evidence="14" key="2">
    <citation type="submission" date="2025-08" db="UniProtKB">
        <authorList>
            <consortium name="Ensembl"/>
        </authorList>
    </citation>
    <scope>IDENTIFICATION</scope>
</reference>
<dbReference type="PANTHER" id="PTHR14871:SF1">
    <property type="entry name" value="DYNEIN REGULATORY COMPLEX PROTEIN 9"/>
    <property type="match status" value="1"/>
</dbReference>
<name>F6QUC0_MONDO</name>
<keyword evidence="4" id="KW-0963">Cytoplasm</keyword>
<dbReference type="GeneID" id="100021288"/>
<dbReference type="CDD" id="cd23766">
    <property type="entry name" value="IQCG"/>
    <property type="match status" value="1"/>
</dbReference>
<feature type="compositionally biased region" description="Basic and acidic residues" evidence="13">
    <location>
        <begin position="438"/>
        <end position="455"/>
    </location>
</feature>
<dbReference type="InterPro" id="IPR042618">
    <property type="entry name" value="IQCG"/>
</dbReference>
<dbReference type="AlphaFoldDB" id="F6QUC0"/>
<keyword evidence="8" id="KW-0966">Cell projection</keyword>
<evidence type="ECO:0000256" key="1">
    <source>
        <dbReference type="ARBA" id="ARBA00004611"/>
    </source>
</evidence>
<comment type="subcellular location">
    <subcellularLocation>
        <location evidence="1">Cytoplasm</location>
        <location evidence="1">Cytoskeleton</location>
        <location evidence="1">Flagellum axoneme</location>
    </subcellularLocation>
</comment>
<dbReference type="CTD" id="69707"/>
<feature type="coiled-coil region" evidence="12">
    <location>
        <begin position="312"/>
        <end position="419"/>
    </location>
</feature>
<feature type="region of interest" description="Disordered" evidence="13">
    <location>
        <begin position="438"/>
        <end position="466"/>
    </location>
</feature>
<evidence type="ECO:0000256" key="6">
    <source>
        <dbReference type="ARBA" id="ARBA00023069"/>
    </source>
</evidence>
<dbReference type="GO" id="GO:0002177">
    <property type="term" value="C:manchette"/>
    <property type="evidence" value="ECO:0007669"/>
    <property type="project" value="Ensembl"/>
</dbReference>
<dbReference type="InterPro" id="IPR000048">
    <property type="entry name" value="IQ_motif_EF-hand-BS"/>
</dbReference>
<comment type="function">
    <text evidence="10">Component of the nexin-dynein regulatory complex (N-DRC), a key regulator of ciliary/flagellar motility which maintains the alignment and integrity of the distal axoneme and regulates microtubule sliding in motile axonemes. Binds calmodulin when cellular Ca(2+) levels are low and thereby contributes to the regulation of calcium and calmodulin-dependent protein kinase IV (CAMK4) activity; contributes to the regulation of CAMK4 signaling cascades. Required for normal axoneme assembly in sperm flagella, normal sperm tail formation and for male fertility.</text>
</comment>
<dbReference type="GeneTree" id="ENSGT00730000111263"/>
<evidence type="ECO:0000313" key="15">
    <source>
        <dbReference type="Proteomes" id="UP000002280"/>
    </source>
</evidence>
<dbReference type="KEGG" id="mdo:100021288"/>
<organism evidence="14 15">
    <name type="scientific">Monodelphis domestica</name>
    <name type="common">Gray short-tailed opossum</name>
    <dbReference type="NCBI Taxonomy" id="13616"/>
    <lineage>
        <taxon>Eukaryota</taxon>
        <taxon>Metazoa</taxon>
        <taxon>Chordata</taxon>
        <taxon>Craniata</taxon>
        <taxon>Vertebrata</taxon>
        <taxon>Euteleostomi</taxon>
        <taxon>Mammalia</taxon>
        <taxon>Metatheria</taxon>
        <taxon>Didelphimorphia</taxon>
        <taxon>Didelphidae</taxon>
        <taxon>Monodelphis</taxon>
    </lineage>
</organism>
<dbReference type="InParanoid" id="F6QUC0"/>
<dbReference type="GO" id="GO:0044782">
    <property type="term" value="P:cilium organization"/>
    <property type="evidence" value="ECO:0000318"/>
    <property type="project" value="GO_Central"/>
</dbReference>
<keyword evidence="15" id="KW-1185">Reference proteome</keyword>
<comment type="similarity">
    <text evidence="2">Belongs to the DRC9 family.</text>
</comment>
<gene>
    <name evidence="14" type="primary">IQCG</name>
</gene>
<feature type="compositionally biased region" description="Basic residues" evidence="13">
    <location>
        <begin position="456"/>
        <end position="466"/>
    </location>
</feature>
<dbReference type="PROSITE" id="PS50096">
    <property type="entry name" value="IQ"/>
    <property type="match status" value="1"/>
</dbReference>
<dbReference type="OMA" id="QFEEMTI"/>
<accession>F6QUC0</accession>
<evidence type="ECO:0000313" key="14">
    <source>
        <dbReference type="Ensembl" id="ENSMODP00000022933.3"/>
    </source>
</evidence>
<keyword evidence="7" id="KW-0206">Cytoskeleton</keyword>
<dbReference type="GO" id="GO:0005829">
    <property type="term" value="C:cytosol"/>
    <property type="evidence" value="ECO:0007669"/>
    <property type="project" value="Ensembl"/>
</dbReference>
<evidence type="ECO:0000256" key="2">
    <source>
        <dbReference type="ARBA" id="ARBA00008222"/>
    </source>
</evidence>
<keyword evidence="12" id="KW-0175">Coiled coil</keyword>
<dbReference type="HOGENOM" id="CLU_052522_0_0_1"/>
<evidence type="ECO:0000256" key="12">
    <source>
        <dbReference type="SAM" id="Coils"/>
    </source>
</evidence>
<evidence type="ECO:0000256" key="11">
    <source>
        <dbReference type="ARBA" id="ARBA00046954"/>
    </source>
</evidence>
<comment type="subunit">
    <text evidence="11">Component of the nexin-dynein regulatory complex (N-DRC). Interacts (via IQ domain) with CALM when calcium levels are low. Does not interact with CALM in the presence of Ca(2+). Interacts with the HSP70 proteins HSPA1L and HSPA8. May form a complex with CAMK4 and HSP70.</text>
</comment>
<evidence type="ECO:0000256" key="9">
    <source>
        <dbReference type="ARBA" id="ARBA00032183"/>
    </source>
</evidence>
<dbReference type="Bgee" id="ENSMODG00000018389">
    <property type="expression patterns" value="Expressed in spermatocyte and 21 other cell types or tissues"/>
</dbReference>
<evidence type="ECO:0000256" key="5">
    <source>
        <dbReference type="ARBA" id="ARBA00022846"/>
    </source>
</evidence>
<dbReference type="SMART" id="SM00015">
    <property type="entry name" value="IQ"/>
    <property type="match status" value="1"/>
</dbReference>
<dbReference type="eggNOG" id="ENOG502QQR7">
    <property type="taxonomic scope" value="Eukaryota"/>
</dbReference>
<dbReference type="FunCoup" id="F6QUC0">
    <property type="interactions" value="99"/>
</dbReference>
<reference evidence="14" key="3">
    <citation type="submission" date="2025-09" db="UniProtKB">
        <authorList>
            <consortium name="Ensembl"/>
        </authorList>
    </citation>
    <scope>IDENTIFICATION</scope>
</reference>
<keyword evidence="5" id="KW-0282">Flagellum</keyword>
<dbReference type="Pfam" id="PF00612">
    <property type="entry name" value="IQ"/>
    <property type="match status" value="1"/>
</dbReference>
<evidence type="ECO:0000256" key="8">
    <source>
        <dbReference type="ARBA" id="ARBA00023273"/>
    </source>
</evidence>
<dbReference type="GO" id="GO:0015629">
    <property type="term" value="C:actin cytoskeleton"/>
    <property type="evidence" value="ECO:0007669"/>
    <property type="project" value="Ensembl"/>
</dbReference>
<dbReference type="OrthoDB" id="10254713at2759"/>
<dbReference type="RefSeq" id="XP_016289000.1">
    <property type="nucleotide sequence ID" value="XM_016433514.2"/>
</dbReference>
<dbReference type="Ensembl" id="ENSMODT00000023339.4">
    <property type="protein sequence ID" value="ENSMODP00000022933.3"/>
    <property type="gene ID" value="ENSMODG00000018389.4"/>
</dbReference>
<dbReference type="PANTHER" id="PTHR14871">
    <property type="entry name" value="DYNEIN REGULATORY COMPLEX PROTEIN 9"/>
    <property type="match status" value="1"/>
</dbReference>
<dbReference type="Proteomes" id="UP000002280">
    <property type="component" value="Chromosome 4"/>
</dbReference>
<evidence type="ECO:0000256" key="10">
    <source>
        <dbReference type="ARBA" id="ARBA00045137"/>
    </source>
</evidence>
<dbReference type="GO" id="GO:0005737">
    <property type="term" value="C:cytoplasm"/>
    <property type="evidence" value="ECO:0000318"/>
    <property type="project" value="GO_Central"/>
</dbReference>
<evidence type="ECO:0000256" key="7">
    <source>
        <dbReference type="ARBA" id="ARBA00023212"/>
    </source>
</evidence>
<reference evidence="14 15" key="1">
    <citation type="journal article" date="2007" name="Nature">
        <title>Genome of the marsupial Monodelphis domestica reveals innovation in non-coding sequences.</title>
        <authorList>
            <person name="Mikkelsen T.S."/>
            <person name="Wakefield M.J."/>
            <person name="Aken B."/>
            <person name="Amemiya C.T."/>
            <person name="Chang J.L."/>
            <person name="Duke S."/>
            <person name="Garber M."/>
            <person name="Gentles A.J."/>
            <person name="Goodstadt L."/>
            <person name="Heger A."/>
            <person name="Jurka J."/>
            <person name="Kamal M."/>
            <person name="Mauceli E."/>
            <person name="Searle S.M."/>
            <person name="Sharpe T."/>
            <person name="Baker M.L."/>
            <person name="Batzer M.A."/>
            <person name="Benos P.V."/>
            <person name="Belov K."/>
            <person name="Clamp M."/>
            <person name="Cook A."/>
            <person name="Cuff J."/>
            <person name="Das R."/>
            <person name="Davidow L."/>
            <person name="Deakin J.E."/>
            <person name="Fazzari M.J."/>
            <person name="Glass J.L."/>
            <person name="Grabherr M."/>
            <person name="Greally J.M."/>
            <person name="Gu W."/>
            <person name="Hore T.A."/>
            <person name="Huttley G.A."/>
            <person name="Kleber M."/>
            <person name="Jirtle R.L."/>
            <person name="Koina E."/>
            <person name="Lee J.T."/>
            <person name="Mahony S."/>
            <person name="Marra M.A."/>
            <person name="Miller R.D."/>
            <person name="Nicholls R.D."/>
            <person name="Oda M."/>
            <person name="Papenfuss A.T."/>
            <person name="Parra Z.E."/>
            <person name="Pollock D.D."/>
            <person name="Ray D.A."/>
            <person name="Schein J.E."/>
            <person name="Speed T.P."/>
            <person name="Thompson K."/>
            <person name="VandeBerg J.L."/>
            <person name="Wade C.M."/>
            <person name="Walker J.A."/>
            <person name="Waters P.D."/>
            <person name="Webber C."/>
            <person name="Weidman J.R."/>
            <person name="Xie X."/>
            <person name="Zody M.C."/>
            <person name="Baldwin J."/>
            <person name="Abdouelleil A."/>
            <person name="Abdulkadir J."/>
            <person name="Abebe A."/>
            <person name="Abera B."/>
            <person name="Abreu J."/>
            <person name="Acer S.C."/>
            <person name="Aftuck L."/>
            <person name="Alexander A."/>
            <person name="An P."/>
            <person name="Anderson E."/>
            <person name="Anderson S."/>
            <person name="Arachi H."/>
            <person name="Azer M."/>
            <person name="Bachantsang P."/>
            <person name="Barry A."/>
            <person name="Bayul T."/>
            <person name="Berlin A."/>
            <person name="Bessette D."/>
            <person name="Bloom T."/>
            <person name="Bloom T."/>
            <person name="Boguslavskiy L."/>
            <person name="Bonnet C."/>
            <person name="Boukhgalter B."/>
            <person name="Bourzgui I."/>
            <person name="Brown A."/>
            <person name="Cahill P."/>
            <person name="Channer S."/>
            <person name="Cheshatsang Y."/>
            <person name="Chuda L."/>
            <person name="Citroen M."/>
            <person name="Collymore A."/>
            <person name="Cooke P."/>
            <person name="Costello M."/>
            <person name="D'Aco K."/>
            <person name="Daza R."/>
            <person name="De Haan G."/>
            <person name="DeGray S."/>
            <person name="DeMaso C."/>
            <person name="Dhargay N."/>
            <person name="Dooley K."/>
            <person name="Dooley E."/>
            <person name="Doricent M."/>
            <person name="Dorje P."/>
            <person name="Dorjee K."/>
            <person name="Dupes A."/>
            <person name="Elong R."/>
            <person name="Falk J."/>
            <person name="Farina A."/>
            <person name="Faro S."/>
            <person name="Ferguson D."/>
            <person name="Fisher S."/>
            <person name="Foley C.D."/>
            <person name="Franke A."/>
            <person name="Friedrich D."/>
            <person name="Gadbois L."/>
            <person name="Gearin G."/>
            <person name="Gearin C.R."/>
            <person name="Giannoukos G."/>
            <person name="Goode T."/>
            <person name="Graham J."/>
            <person name="Grandbois E."/>
            <person name="Grewal S."/>
            <person name="Gyaltsen K."/>
            <person name="Hafez N."/>
            <person name="Hagos B."/>
            <person name="Hall J."/>
            <person name="Henson C."/>
            <person name="Hollinger A."/>
            <person name="Honan T."/>
            <person name="Huard M.D."/>
            <person name="Hughes L."/>
            <person name="Hurhula B."/>
            <person name="Husby M.E."/>
            <person name="Kamat A."/>
            <person name="Kanga B."/>
            <person name="Kashin S."/>
            <person name="Khazanovich D."/>
            <person name="Kisner P."/>
            <person name="Lance K."/>
            <person name="Lara M."/>
            <person name="Lee W."/>
            <person name="Lennon N."/>
            <person name="Letendre F."/>
            <person name="LeVine R."/>
            <person name="Lipovsky A."/>
            <person name="Liu X."/>
            <person name="Liu J."/>
            <person name="Liu S."/>
            <person name="Lokyitsang T."/>
            <person name="Lokyitsang Y."/>
            <person name="Lubonja R."/>
            <person name="Lui A."/>
            <person name="MacDonald P."/>
            <person name="Magnisalis V."/>
            <person name="Maru K."/>
            <person name="Matthews C."/>
            <person name="McCusker W."/>
            <person name="McDonough S."/>
            <person name="Mehta T."/>
            <person name="Meldrim J."/>
            <person name="Meneus L."/>
            <person name="Mihai O."/>
            <person name="Mihalev A."/>
            <person name="Mihova T."/>
            <person name="Mittelman R."/>
            <person name="Mlenga V."/>
            <person name="Montmayeur A."/>
            <person name="Mulrain L."/>
            <person name="Navidi A."/>
            <person name="Naylor J."/>
            <person name="Negash T."/>
            <person name="Nguyen T."/>
            <person name="Nguyen N."/>
            <person name="Nicol R."/>
            <person name="Norbu C."/>
            <person name="Norbu N."/>
            <person name="Novod N."/>
            <person name="O'Neill B."/>
            <person name="Osman S."/>
            <person name="Markiewicz E."/>
            <person name="Oyono O.L."/>
            <person name="Patti C."/>
            <person name="Phunkhang P."/>
            <person name="Pierre F."/>
            <person name="Priest M."/>
            <person name="Raghuraman S."/>
            <person name="Rege F."/>
            <person name="Reyes R."/>
            <person name="Rise C."/>
            <person name="Rogov P."/>
            <person name="Ross K."/>
            <person name="Ryan E."/>
            <person name="Settipalli S."/>
            <person name="Shea T."/>
            <person name="Sherpa N."/>
            <person name="Shi L."/>
            <person name="Shih D."/>
            <person name="Sparrow T."/>
            <person name="Spaulding J."/>
            <person name="Stalker J."/>
            <person name="Stange-Thomann N."/>
            <person name="Stavropoulos S."/>
            <person name="Stone C."/>
            <person name="Strader C."/>
            <person name="Tesfaye S."/>
            <person name="Thomson T."/>
            <person name="Thoulutsang Y."/>
            <person name="Thoulutsang D."/>
            <person name="Topham K."/>
            <person name="Topping I."/>
            <person name="Tsamla T."/>
            <person name="Vassiliev H."/>
            <person name="Vo A."/>
            <person name="Wangchuk T."/>
            <person name="Wangdi T."/>
            <person name="Weiand M."/>
            <person name="Wilkinson J."/>
            <person name="Wilson A."/>
            <person name="Yadav S."/>
            <person name="Young G."/>
            <person name="Yu Q."/>
            <person name="Zembek L."/>
            <person name="Zhong D."/>
            <person name="Zimmer A."/>
            <person name="Zwirko Z."/>
            <person name="Jaffe D.B."/>
            <person name="Alvarez P."/>
            <person name="Brockman W."/>
            <person name="Butler J."/>
            <person name="Chin C."/>
            <person name="Gnerre S."/>
            <person name="MacCallum I."/>
            <person name="Graves J.A."/>
            <person name="Ponting C.P."/>
            <person name="Breen M."/>
            <person name="Samollow P.B."/>
            <person name="Lander E.S."/>
            <person name="Lindblad-Toh K."/>
        </authorList>
    </citation>
    <scope>NUCLEOTIDE SEQUENCE [LARGE SCALE GENOMIC DNA]</scope>
</reference>
<dbReference type="STRING" id="13616.ENSMODP00000022933"/>
<evidence type="ECO:0000256" key="13">
    <source>
        <dbReference type="SAM" id="MobiDB-lite"/>
    </source>
</evidence>
<evidence type="ECO:0000256" key="4">
    <source>
        <dbReference type="ARBA" id="ARBA00022490"/>
    </source>
</evidence>
<protein>
    <recommendedName>
        <fullName evidence="3">Dynein regulatory complex protein 9</fullName>
    </recommendedName>
    <alternativeName>
        <fullName evidence="9">IQ domain-containing protein G</fullName>
    </alternativeName>
</protein>
<dbReference type="GO" id="GO:0036126">
    <property type="term" value="C:sperm flagellum"/>
    <property type="evidence" value="ECO:0000318"/>
    <property type="project" value="GO_Central"/>
</dbReference>
<feature type="compositionally biased region" description="Acidic residues" evidence="13">
    <location>
        <begin position="11"/>
        <end position="35"/>
    </location>
</feature>
<sequence>MEKTAYLSLANEDEDEDEVEDEDEKEEKEEKEETTEASKILHPQVLSVTGAPPTVVPVEPEKISETEELPVIQEVIDTLPLLDVLRISAVLEDTLEQLAILSYIMPGSYERKRQSLHRPSKEMSVVIQSLDRLQTSIMHHRKSGTAAELEATKYIARKNQPSLKKSEDKMADYMTKRPARQTILTLDTLRKVQMDREYASSILSATVKEMQEFGTFNSLLKALDREKEKKTNFCEIIAREEKGRKQIRYLQKDLQDVKKDRQVETQSRGEYIAHLKDQLQELKAKTNMESRYVKKNTDLQVAQTQKKCGKDEEILLEEIDKLRLKIDEENRVHQEIENFLKKEQQKLEEKLEYWMEKYDKDTEAKQNELNSLKAAKASDLATLQDLAKQLREFEQVIIEDRLEKEKTRKKIEQDALELKSIIKLQAWWRGTMIRRELGNFKMPKPEKDDGKDTKGKGKKPPPKKKK</sequence>
<evidence type="ECO:0000256" key="3">
    <source>
        <dbReference type="ARBA" id="ARBA00013738"/>
    </source>
</evidence>
<dbReference type="GO" id="GO:0030544">
    <property type="term" value="F:Hsp70 protein binding"/>
    <property type="evidence" value="ECO:0007669"/>
    <property type="project" value="Ensembl"/>
</dbReference>